<reference evidence="6" key="1">
    <citation type="submission" date="2025-08" db="UniProtKB">
        <authorList>
            <consortium name="RefSeq"/>
        </authorList>
    </citation>
    <scope>IDENTIFICATION</scope>
    <source>
        <tissue evidence="6">Silk gland</tissue>
    </source>
</reference>
<dbReference type="AlphaFoldDB" id="A0A6J2JP15"/>
<dbReference type="Proteomes" id="UP000504629">
    <property type="component" value="Unplaced"/>
</dbReference>
<dbReference type="SUPFAM" id="SSF53335">
    <property type="entry name" value="S-adenosyl-L-methionine-dependent methyltransferases"/>
    <property type="match status" value="1"/>
</dbReference>
<feature type="binding site" evidence="4">
    <location>
        <position position="117"/>
    </location>
    <ligand>
        <name>S-adenosyl-L-methionine</name>
        <dbReference type="ChEBI" id="CHEBI:59789"/>
    </ligand>
</feature>
<protein>
    <recommendedName>
        <fullName evidence="4">S-adenosylmethionine sensor upstream of mTORC1</fullName>
    </recommendedName>
    <alternativeName>
        <fullName evidence="4">Probable methyltransferase BMT2 homolog</fullName>
        <ecNumber evidence="4">2.1.1.-</ecNumber>
    </alternativeName>
</protein>
<evidence type="ECO:0000256" key="1">
    <source>
        <dbReference type="ARBA" id="ARBA00022603"/>
    </source>
</evidence>
<dbReference type="Pfam" id="PF11968">
    <property type="entry name" value="Bmt2"/>
    <property type="match status" value="1"/>
</dbReference>
<evidence type="ECO:0000256" key="4">
    <source>
        <dbReference type="HAMAP-Rule" id="MF_03044"/>
    </source>
</evidence>
<dbReference type="Gene3D" id="3.40.50.150">
    <property type="entry name" value="Vaccinia Virus protein VP39"/>
    <property type="match status" value="1"/>
</dbReference>
<dbReference type="CTD" id="154743"/>
<sequence length="315" mass="36757">MASEEQKALSTFLKDVHSALRNSTSQIGVEKAWKAHSKNTEILKKYAQCMEKLATTYWEHSETISRIDWTAKICYEYFINKTYLHYREQEENIANKLQLKLNTVESFSEVLKLVDVGSCYNPFKLYNYFDVFAIDLCPANESVLQCDFLDTPIGTRTVIEDNKVKEIGENSYESVTFCFLLEYIPTSQLRMTACQKAYDILKPGGLLTVTTPDSKHVGANSKTMKCWRYAFALMGFSRIRYQKFQHMHCMAFRKCLLKDVAIRWANIHKEPFMEYAIHIPQDFNTNEISKNSSQNQVIHHIIDDFQELPFYNMNE</sequence>
<dbReference type="InterPro" id="IPR029063">
    <property type="entry name" value="SAM-dependent_MTases_sf"/>
</dbReference>
<feature type="binding site" evidence="4">
    <location>
        <position position="135"/>
    </location>
    <ligand>
        <name>S-adenosyl-L-methionine</name>
        <dbReference type="ChEBI" id="CHEBI:59789"/>
    </ligand>
</feature>
<dbReference type="PANTHER" id="PTHR21008">
    <property type="entry name" value="S-ADENOSYLMETHIONINE SENSOR UPSTREAM OF MTORC1-RELATED"/>
    <property type="match status" value="1"/>
</dbReference>
<dbReference type="EC" id="2.1.1.-" evidence="4"/>
<comment type="similarity">
    <text evidence="4">Belongs to the BMT2 family.</text>
</comment>
<evidence type="ECO:0000256" key="3">
    <source>
        <dbReference type="ARBA" id="ARBA00022691"/>
    </source>
</evidence>
<dbReference type="InterPro" id="IPR021867">
    <property type="entry name" value="Bmt2/SAMTOR"/>
</dbReference>
<keyword evidence="2 4" id="KW-0808">Transferase</keyword>
<comment type="function">
    <text evidence="4">S-adenosyl-L-methionine-binding protein that acts as an inhibitor of mTORC1 signaling. Acts as a sensor of S-adenosyl-L-methionine to signal methionine sufficiency to mTORC1. Probably also acts as a S-adenosyl-L-methionine-dependent methyltransferase.</text>
</comment>
<keyword evidence="3 4" id="KW-0949">S-adenosyl-L-methionine</keyword>
<dbReference type="OrthoDB" id="5954793at2759"/>
<organism evidence="5 6">
    <name type="scientific">Bombyx mandarina</name>
    <name type="common">Wild silk moth</name>
    <name type="synonym">Wild silkworm</name>
    <dbReference type="NCBI Taxonomy" id="7092"/>
    <lineage>
        <taxon>Eukaryota</taxon>
        <taxon>Metazoa</taxon>
        <taxon>Ecdysozoa</taxon>
        <taxon>Arthropoda</taxon>
        <taxon>Hexapoda</taxon>
        <taxon>Insecta</taxon>
        <taxon>Pterygota</taxon>
        <taxon>Neoptera</taxon>
        <taxon>Endopterygota</taxon>
        <taxon>Lepidoptera</taxon>
        <taxon>Glossata</taxon>
        <taxon>Ditrysia</taxon>
        <taxon>Bombycoidea</taxon>
        <taxon>Bombycidae</taxon>
        <taxon>Bombycinae</taxon>
        <taxon>Bombyx</taxon>
    </lineage>
</organism>
<gene>
    <name evidence="6" type="primary">LOC114243655</name>
</gene>
<accession>A0A6J2JP15</accession>
<dbReference type="GO" id="GO:0032259">
    <property type="term" value="P:methylation"/>
    <property type="evidence" value="ECO:0007669"/>
    <property type="project" value="UniProtKB-KW"/>
</dbReference>
<dbReference type="GO" id="GO:0008168">
    <property type="term" value="F:methyltransferase activity"/>
    <property type="evidence" value="ECO:0007669"/>
    <property type="project" value="UniProtKB-UniRule"/>
</dbReference>
<dbReference type="GO" id="GO:1904262">
    <property type="term" value="P:negative regulation of TORC1 signaling"/>
    <property type="evidence" value="ECO:0007669"/>
    <property type="project" value="TreeGrafter"/>
</dbReference>
<evidence type="ECO:0000313" key="6">
    <source>
        <dbReference type="RefSeq" id="XP_028031023.1"/>
    </source>
</evidence>
<dbReference type="PANTHER" id="PTHR21008:SF0">
    <property type="entry name" value="S-ADENOSYLMETHIONINE SENSOR UPSTREAM OF MTORC1"/>
    <property type="match status" value="1"/>
</dbReference>
<evidence type="ECO:0000256" key="2">
    <source>
        <dbReference type="ARBA" id="ARBA00022679"/>
    </source>
</evidence>
<name>A0A6J2JP15_BOMMA</name>
<proteinExistence type="inferred from homology"/>
<keyword evidence="1 4" id="KW-0489">Methyltransferase</keyword>
<keyword evidence="5" id="KW-1185">Reference proteome</keyword>
<dbReference type="HAMAP" id="MF_03044">
    <property type="entry name" value="BMT2"/>
    <property type="match status" value="1"/>
</dbReference>
<dbReference type="KEGG" id="bman:114243655"/>
<dbReference type="GeneID" id="114243655"/>
<evidence type="ECO:0000313" key="5">
    <source>
        <dbReference type="Proteomes" id="UP000504629"/>
    </source>
</evidence>
<dbReference type="RefSeq" id="XP_028031023.1">
    <property type="nucleotide sequence ID" value="XM_028175222.1"/>
</dbReference>